<accession>A0ABS6FHI5</accession>
<sequence length="87" mass="10294">METKTIIDKINEYLNENYTIMRISNILHQITGDDLCDYDWEDNIFNNNNIALNIRDTETWILVEFDVIQIKEPALNSIVRITEVSEM</sequence>
<proteinExistence type="predicted"/>
<evidence type="ECO:0000313" key="1">
    <source>
        <dbReference type="EMBL" id="MBU5669635.1"/>
    </source>
</evidence>
<reference evidence="1 2" key="1">
    <citation type="submission" date="2021-06" db="EMBL/GenBank/DDBJ databases">
        <authorList>
            <person name="Sun Q."/>
            <person name="Li D."/>
        </authorList>
    </citation>
    <scope>NUCLEOTIDE SEQUENCE [LARGE SCALE GENOMIC DNA]</scope>
    <source>
        <strain evidence="1 2">MSJ-1</strain>
    </source>
</reference>
<organism evidence="1 2">
    <name type="scientific">Peptoniphilus ovalis</name>
    <dbReference type="NCBI Taxonomy" id="2841503"/>
    <lineage>
        <taxon>Bacteria</taxon>
        <taxon>Bacillati</taxon>
        <taxon>Bacillota</taxon>
        <taxon>Tissierellia</taxon>
        <taxon>Tissierellales</taxon>
        <taxon>Peptoniphilaceae</taxon>
        <taxon>Peptoniphilus</taxon>
    </lineage>
</organism>
<dbReference type="EMBL" id="JAHLQO010000004">
    <property type="protein sequence ID" value="MBU5669635.1"/>
    <property type="molecule type" value="Genomic_DNA"/>
</dbReference>
<dbReference type="RefSeq" id="WP_216549469.1">
    <property type="nucleotide sequence ID" value="NZ_JAHLQO010000004.1"/>
</dbReference>
<keyword evidence="2" id="KW-1185">Reference proteome</keyword>
<gene>
    <name evidence="1" type="ORF">KQI68_07250</name>
</gene>
<name>A0ABS6FHI5_9FIRM</name>
<evidence type="ECO:0000313" key="2">
    <source>
        <dbReference type="Proteomes" id="UP000783742"/>
    </source>
</evidence>
<dbReference type="Proteomes" id="UP000783742">
    <property type="component" value="Unassembled WGS sequence"/>
</dbReference>
<comment type="caution">
    <text evidence="1">The sequence shown here is derived from an EMBL/GenBank/DDBJ whole genome shotgun (WGS) entry which is preliminary data.</text>
</comment>
<protein>
    <submittedName>
        <fullName evidence="1">Uncharacterized protein</fullName>
    </submittedName>
</protein>